<dbReference type="EnsemblMetazoa" id="CJA35457.1">
    <property type="protein sequence ID" value="CJA35457.1"/>
    <property type="gene ID" value="WBGene00211304"/>
</dbReference>
<reference evidence="1" key="2">
    <citation type="submission" date="2022-06" db="UniProtKB">
        <authorList>
            <consortium name="EnsemblMetazoa"/>
        </authorList>
    </citation>
    <scope>IDENTIFICATION</scope>
    <source>
        <strain evidence="1">DF5081</strain>
    </source>
</reference>
<dbReference type="AlphaFoldDB" id="A0A8R1IPG9"/>
<evidence type="ECO:0000313" key="2">
    <source>
        <dbReference type="Proteomes" id="UP000005237"/>
    </source>
</evidence>
<accession>A0A8R1IPG9</accession>
<reference evidence="2" key="1">
    <citation type="submission" date="2010-08" db="EMBL/GenBank/DDBJ databases">
        <authorList>
            <consortium name="Caenorhabditis japonica Sequencing Consortium"/>
            <person name="Wilson R.K."/>
        </authorList>
    </citation>
    <scope>NUCLEOTIDE SEQUENCE [LARGE SCALE GENOMIC DNA]</scope>
    <source>
        <strain evidence="2">DF5081</strain>
    </source>
</reference>
<organism evidence="1 2">
    <name type="scientific">Caenorhabditis japonica</name>
    <dbReference type="NCBI Taxonomy" id="281687"/>
    <lineage>
        <taxon>Eukaryota</taxon>
        <taxon>Metazoa</taxon>
        <taxon>Ecdysozoa</taxon>
        <taxon>Nematoda</taxon>
        <taxon>Chromadorea</taxon>
        <taxon>Rhabditida</taxon>
        <taxon>Rhabditina</taxon>
        <taxon>Rhabditomorpha</taxon>
        <taxon>Rhabditoidea</taxon>
        <taxon>Rhabditidae</taxon>
        <taxon>Peloderinae</taxon>
        <taxon>Caenorhabditis</taxon>
    </lineage>
</organism>
<proteinExistence type="predicted"/>
<keyword evidence="2" id="KW-1185">Reference proteome</keyword>
<dbReference type="Proteomes" id="UP000005237">
    <property type="component" value="Unassembled WGS sequence"/>
</dbReference>
<name>A0A8R1IPG9_CAEJA</name>
<evidence type="ECO:0000313" key="1">
    <source>
        <dbReference type="EnsemblMetazoa" id="CJA35457.1"/>
    </source>
</evidence>
<sequence>MDIHSFDSGSTRFINLNSSSNKRRREYHPNNAIIVNFGSGQVVNEIDVWRELKPFGKIRAVVMCTFDACQAYVTFCDEFHKKKNQKRMISRSARKTIRHLLNTTDGILQINGFLWTISTPKEWCKLMNDVEDKTPTPTEKINGPVTVDQLTGIYTDFVRQNLNSSSMASLSSNSFLSVSSFSLMSLGTGSSTSTCSMAGSCDSTATLTPHSFSIYPAQQNDGFIPLPPPYHILPDTAFFRKTKIIPPPPFVPPNHTQQVMDLYISSAIQHDNAVLSGKFSSTNHSLSGANNLELKCCWWNPITL</sequence>
<protein>
    <submittedName>
        <fullName evidence="1">Uncharacterized protein</fullName>
    </submittedName>
</protein>